<name>A0A1G2P0C8_9BACT</name>
<evidence type="ECO:0008006" key="3">
    <source>
        <dbReference type="Google" id="ProtNLM"/>
    </source>
</evidence>
<proteinExistence type="predicted"/>
<dbReference type="Proteomes" id="UP000176429">
    <property type="component" value="Unassembled WGS sequence"/>
</dbReference>
<accession>A0A1G2P0C8</accession>
<evidence type="ECO:0000313" key="1">
    <source>
        <dbReference type="EMBL" id="OHA41806.1"/>
    </source>
</evidence>
<organism evidence="1 2">
    <name type="scientific">Candidatus Taylorbacteria bacterium RIFCSPLOWO2_02_FULL_46_40</name>
    <dbReference type="NCBI Taxonomy" id="1802329"/>
    <lineage>
        <taxon>Bacteria</taxon>
        <taxon>Candidatus Tayloriibacteriota</taxon>
    </lineage>
</organism>
<dbReference type="EMBL" id="MHSH01000018">
    <property type="protein sequence ID" value="OHA41806.1"/>
    <property type="molecule type" value="Genomic_DNA"/>
</dbReference>
<comment type="caution">
    <text evidence="1">The sequence shown here is derived from an EMBL/GenBank/DDBJ whole genome shotgun (WGS) entry which is preliminary data.</text>
</comment>
<evidence type="ECO:0000313" key="2">
    <source>
        <dbReference type="Proteomes" id="UP000176429"/>
    </source>
</evidence>
<gene>
    <name evidence="1" type="ORF">A3H68_00390</name>
</gene>
<sequence length="91" mass="10370">MPRKFGCGTAKSNPNCKVQQELDDLLKSQRGYICAQTGHTNHIALPVQKDDETRKVLCRCVTCGRERWVELPEEGYRDFLADLAVGKIKYK</sequence>
<reference evidence="1 2" key="1">
    <citation type="journal article" date="2016" name="Nat. Commun.">
        <title>Thousands of microbial genomes shed light on interconnected biogeochemical processes in an aquifer system.</title>
        <authorList>
            <person name="Anantharaman K."/>
            <person name="Brown C.T."/>
            <person name="Hug L.A."/>
            <person name="Sharon I."/>
            <person name="Castelle C.J."/>
            <person name="Probst A.J."/>
            <person name="Thomas B.C."/>
            <person name="Singh A."/>
            <person name="Wilkins M.J."/>
            <person name="Karaoz U."/>
            <person name="Brodie E.L."/>
            <person name="Williams K.H."/>
            <person name="Hubbard S.S."/>
            <person name="Banfield J.F."/>
        </authorList>
    </citation>
    <scope>NUCLEOTIDE SEQUENCE [LARGE SCALE GENOMIC DNA]</scope>
</reference>
<protein>
    <recommendedName>
        <fullName evidence="3">RNHCP domain-containing protein</fullName>
    </recommendedName>
</protein>
<dbReference type="AlphaFoldDB" id="A0A1G2P0C8"/>